<evidence type="ECO:0000259" key="16">
    <source>
        <dbReference type="Pfam" id="PF19292"/>
    </source>
</evidence>
<dbReference type="GO" id="GO:0005516">
    <property type="term" value="F:calmodulin binding"/>
    <property type="evidence" value="ECO:0007669"/>
    <property type="project" value="UniProtKB-KW"/>
</dbReference>
<dbReference type="Gene3D" id="1.50.10.10">
    <property type="match status" value="1"/>
</dbReference>
<dbReference type="InterPro" id="IPR045583">
    <property type="entry name" value="KPBA/B_C"/>
</dbReference>
<evidence type="ECO:0000256" key="1">
    <source>
        <dbReference type="ARBA" id="ARBA00002837"/>
    </source>
</evidence>
<keyword evidence="17" id="KW-0418">Kinase</keyword>
<evidence type="ECO:0000256" key="2">
    <source>
        <dbReference type="ARBA" id="ARBA00004342"/>
    </source>
</evidence>
<evidence type="ECO:0000256" key="7">
    <source>
        <dbReference type="ARBA" id="ARBA00022600"/>
    </source>
</evidence>
<keyword evidence="17" id="KW-0808">Transferase</keyword>
<dbReference type="InterPro" id="IPR012341">
    <property type="entry name" value="6hp_glycosidase-like_sf"/>
</dbReference>
<protein>
    <recommendedName>
        <fullName evidence="14">Phosphorylase b kinase regulatory subunit</fullName>
    </recommendedName>
</protein>
<dbReference type="InterPro" id="IPR008734">
    <property type="entry name" value="PHK_A/B_su"/>
</dbReference>
<keyword evidence="5 14" id="KW-1003">Cell membrane</keyword>
<feature type="domain" description="GH15-like" evidence="15">
    <location>
        <begin position="9"/>
        <end position="888"/>
    </location>
</feature>
<dbReference type="EMBL" id="GGLE01000847">
    <property type="protein sequence ID" value="MBY04973.1"/>
    <property type="molecule type" value="Transcribed_RNA"/>
</dbReference>
<evidence type="ECO:0000256" key="12">
    <source>
        <dbReference type="ARBA" id="ARBA00023289"/>
    </source>
</evidence>
<sequence>MRSRSNSSVRLDYYQRLICKTILNFQDPVTGMIPSQKYDNHAWVRDNVYSILSVWALSMAYKKNAELDEDRAKTYELEQSCVKLMRGLLIAMMKQKDKIEKFKESPSPSDCLHAKYNSVTGDICVGDNEWGHLQIDATSLYLLVLAQMTASGIQIVFNLDEVAFVQNLVFYIESAYCIPDYGIWERGDKTNHGLPELNGSSIGAAKAALEAMNELDLFGGRGGPSSVIHVLADEAQKCDAVLHSMLPRESNSKEVDAALMTVIGFPAFAVTDPDLIELTRSTIVEKLQGQYGCKRFLRDGYKTAKEDSNRLYYEPWELQVFENIECEWPIFFCYMVIDACFRGDRNTVDEYMEMLDRIVIKTDEGLKYVPEMYAVPDDKVELEYESPHSQVRVPIGQIPFMWAQSLYVIGKLLHDGLIAPGELDPLNRRLGSQKKPDVVVQVVLLAEDSDVQEKLMSLSTEIQTIAEVSPIEVQPARVLGNIYSYLGYSKKMGLSGRFSKDVGLLSTSKLYTLQDRIFAFTPQNLDSEEFHLVNDIDLFASTLRSDVAVLRSNWNMLGRPTMVVIIHAKQLEMGKVPMALKTAIKKLKSGYIHGTRVTLGTLNDFLSTSCVASLSFLNNQEEGDPDSLHAQVRDYLDKEMRRAYLNRPGALSKMVPLKSGLPSSRSRKSGIAGMIRRSRSFQLDSTDHDSPYLSANVSAVTSRRNSSSDDEFDGAPIRAVSELQLDHVTEWELLTTFKETESLEEQGDILHYLATHKGLTWDTGLGQPHSIVTVKDLFQDFYERACQEKKWGLVRHFAGSLGKRVEDLAKSMTDLLVRQKQVTVGMPPQNEYTITRPLSTKELRTIINRAHRGDQSTAMLTQEIVVYLGMFIHTEPELFHEMLRLRVGLIIQVMASELARSIQCPAEDATDILLGLSPFEMKTLLRNILSGQEFTVKNMESGIVSVSSSFVSKRSAADTFLKSESEDEDTLVTVEKQGQWIRRRRLDGALNRVPMGFYPRVWSILERCQGLSIEGRTLLQTLTKEMTPGELKFALQVEQVLNCIPEPEYRQLIVEAIMVLSLAVEHDAVSTFGGFMNIESLVQMANTLFLEDQKELCGNATLCCAATKATVPCRPTANICQHFYDSAPSGCYGTMTYLVRAVASSLHDIPQHELDCTMS</sequence>
<comment type="similarity">
    <text evidence="4 14">Belongs to the phosphorylase b kinase regulatory chain family.</text>
</comment>
<dbReference type="KEGG" id="oti:135377528"/>
<keyword evidence="6" id="KW-0597">Phosphoprotein</keyword>
<evidence type="ECO:0000256" key="6">
    <source>
        <dbReference type="ARBA" id="ARBA00022553"/>
    </source>
</evidence>
<comment type="PTM">
    <text evidence="13">Although the final Cys may be farnesylated, the terminal tripeptide is probably not removed, and the C-terminus is not methylated.</text>
</comment>
<dbReference type="GO" id="GO:0005964">
    <property type="term" value="C:phosphorylase kinase complex"/>
    <property type="evidence" value="ECO:0007669"/>
    <property type="project" value="TreeGrafter"/>
</dbReference>
<keyword evidence="9 14" id="KW-0472">Membrane</keyword>
<dbReference type="GO" id="GO:0005977">
    <property type="term" value="P:glycogen metabolic process"/>
    <property type="evidence" value="ECO:0007669"/>
    <property type="project" value="UniProtKB-UniPathway"/>
</dbReference>
<accession>A0A2R5L667</accession>
<dbReference type="GO" id="GO:0016301">
    <property type="term" value="F:kinase activity"/>
    <property type="evidence" value="ECO:0007669"/>
    <property type="project" value="UniProtKB-KW"/>
</dbReference>
<reference evidence="17" key="1">
    <citation type="submission" date="2018-03" db="EMBL/GenBank/DDBJ databases">
        <title>The relapsing fever spirochete Borrelia turicatae persists in the highly oxidative environment of its soft-bodied tick vector.</title>
        <authorList>
            <person name="Bourret T.J."/>
            <person name="Boyle W.K."/>
            <person name="Valenzuela J.G."/>
            <person name="Oliveira F."/>
            <person name="Lopez J.E."/>
        </authorList>
    </citation>
    <scope>NUCLEOTIDE SEQUENCE</scope>
    <source>
        <strain evidence="17">Kansas strain/isolate</strain>
        <tissue evidence="17">Salivary glands</tissue>
    </source>
</reference>
<proteinExistence type="inferred from homology"/>
<evidence type="ECO:0000313" key="17">
    <source>
        <dbReference type="EMBL" id="MBY04973.1"/>
    </source>
</evidence>
<evidence type="ECO:0000256" key="13">
    <source>
        <dbReference type="PIRSR" id="PIRSR608734-50"/>
    </source>
</evidence>
<keyword evidence="8 14" id="KW-0112">Calmodulin-binding</keyword>
<evidence type="ECO:0000256" key="8">
    <source>
        <dbReference type="ARBA" id="ARBA00022860"/>
    </source>
</evidence>
<dbReference type="InterPro" id="IPR008928">
    <property type="entry name" value="6-hairpin_glycosidase_sf"/>
</dbReference>
<evidence type="ECO:0000256" key="14">
    <source>
        <dbReference type="RuleBase" id="RU364123"/>
    </source>
</evidence>
<organism evidence="17">
    <name type="scientific">Ornithodoros turicata</name>
    <dbReference type="NCBI Taxonomy" id="34597"/>
    <lineage>
        <taxon>Eukaryota</taxon>
        <taxon>Metazoa</taxon>
        <taxon>Ecdysozoa</taxon>
        <taxon>Arthropoda</taxon>
        <taxon>Chelicerata</taxon>
        <taxon>Arachnida</taxon>
        <taxon>Acari</taxon>
        <taxon>Parasitiformes</taxon>
        <taxon>Ixodida</taxon>
        <taxon>Ixodoidea</taxon>
        <taxon>Argasidae</taxon>
        <taxon>Ornithodorinae</taxon>
        <taxon>Ornithodoros</taxon>
    </lineage>
</organism>
<dbReference type="UniPathway" id="UPA00163"/>
<feature type="lipid moiety-binding region" description="S-farnesyl cysteine" evidence="13">
    <location>
        <position position="1156"/>
    </location>
</feature>
<evidence type="ECO:0000256" key="9">
    <source>
        <dbReference type="ARBA" id="ARBA00023136"/>
    </source>
</evidence>
<evidence type="ECO:0000256" key="11">
    <source>
        <dbReference type="ARBA" id="ARBA00023288"/>
    </source>
</evidence>
<dbReference type="SUPFAM" id="SSF48208">
    <property type="entry name" value="Six-hairpin glycosidases"/>
    <property type="match status" value="1"/>
</dbReference>
<keyword evidence="11 13" id="KW-0449">Lipoprotein</keyword>
<comment type="pathway">
    <text evidence="3 14">Glycan biosynthesis; glycogen metabolism.</text>
</comment>
<keyword evidence="7 14" id="KW-0321">Glycogen metabolism</keyword>
<evidence type="ECO:0000256" key="5">
    <source>
        <dbReference type="ARBA" id="ARBA00022475"/>
    </source>
</evidence>
<evidence type="ECO:0000256" key="10">
    <source>
        <dbReference type="ARBA" id="ARBA00023277"/>
    </source>
</evidence>
<dbReference type="AlphaFoldDB" id="A0A2R5L667"/>
<dbReference type="GeneID" id="135377528"/>
<evidence type="ECO:0000256" key="4">
    <source>
        <dbReference type="ARBA" id="ARBA00007128"/>
    </source>
</evidence>
<dbReference type="GO" id="GO:0005886">
    <property type="term" value="C:plasma membrane"/>
    <property type="evidence" value="ECO:0007669"/>
    <property type="project" value="UniProtKB-SubCell"/>
</dbReference>
<comment type="subcellular location">
    <subcellularLocation>
        <location evidence="2 14">Cell membrane</location>
        <topology evidence="2 14">Lipid-anchor</topology>
        <orientation evidence="2 14">Cytoplasmic side</orientation>
    </subcellularLocation>
</comment>
<name>A0A2R5L667_9ACAR</name>
<dbReference type="InterPro" id="IPR011613">
    <property type="entry name" value="GH15-like"/>
</dbReference>
<dbReference type="RefSeq" id="XP_064466085.1">
    <property type="nucleotide sequence ID" value="XM_064610015.1"/>
</dbReference>
<keyword evidence="12 13" id="KW-0636">Prenylation</keyword>
<evidence type="ECO:0000259" key="15">
    <source>
        <dbReference type="Pfam" id="PF00723"/>
    </source>
</evidence>
<comment type="function">
    <text evidence="1">Phosphorylase b kinase catalyzes the phosphorylation of serine in certain substrates, including troponin I. The alpha chain may bind calmodulin.</text>
</comment>
<dbReference type="PANTHER" id="PTHR10749">
    <property type="entry name" value="PHOSPHORYLASE B KINASE REGULATORY SUBUNIT"/>
    <property type="match status" value="1"/>
</dbReference>
<keyword evidence="10 14" id="KW-0119">Carbohydrate metabolism</keyword>
<dbReference type="Pfam" id="PF19292">
    <property type="entry name" value="KPBB_C"/>
    <property type="match status" value="1"/>
</dbReference>
<evidence type="ECO:0000256" key="3">
    <source>
        <dbReference type="ARBA" id="ARBA00005131"/>
    </source>
</evidence>
<dbReference type="Pfam" id="PF00723">
    <property type="entry name" value="Glyco_hydro_15"/>
    <property type="match status" value="1"/>
</dbReference>
<dbReference type="FunFam" id="1.50.10.10:FF:000004">
    <property type="entry name" value="Phosphorylase b kinase regulatory subunit"/>
    <property type="match status" value="1"/>
</dbReference>
<feature type="domain" description="Phosphorylase b kinase regulatory subunit alpha/beta C-terminal" evidence="16">
    <location>
        <begin position="903"/>
        <end position="1094"/>
    </location>
</feature>
<dbReference type="PANTHER" id="PTHR10749:SF7">
    <property type="entry name" value="PHOSPHORYLASE B KINASE REGULATORY SUBUNIT ALPHA-RELATED"/>
    <property type="match status" value="1"/>
</dbReference>